<gene>
    <name evidence="1" type="ORF">MM415B05989_0001</name>
</gene>
<reference evidence="1" key="1">
    <citation type="submission" date="2020-03" db="EMBL/GenBank/DDBJ databases">
        <title>The deep terrestrial virosphere.</title>
        <authorList>
            <person name="Holmfeldt K."/>
            <person name="Nilsson E."/>
            <person name="Simone D."/>
            <person name="Lopez-Fernandez M."/>
            <person name="Wu X."/>
            <person name="de Brujin I."/>
            <person name="Lundin D."/>
            <person name="Andersson A."/>
            <person name="Bertilsson S."/>
            <person name="Dopson M."/>
        </authorList>
    </citation>
    <scope>NUCLEOTIDE SEQUENCE</scope>
    <source>
        <strain evidence="1">MM415B05989</strain>
    </source>
</reference>
<dbReference type="EMBL" id="MT143519">
    <property type="protein sequence ID" value="QJA97718.1"/>
    <property type="molecule type" value="Genomic_DNA"/>
</dbReference>
<organism evidence="1">
    <name type="scientific">viral metagenome</name>
    <dbReference type="NCBI Taxonomy" id="1070528"/>
    <lineage>
        <taxon>unclassified sequences</taxon>
        <taxon>metagenomes</taxon>
        <taxon>organismal metagenomes</taxon>
    </lineage>
</organism>
<protein>
    <submittedName>
        <fullName evidence="1">Uncharacterized protein</fullName>
    </submittedName>
</protein>
<proteinExistence type="predicted"/>
<evidence type="ECO:0000313" key="1">
    <source>
        <dbReference type="EMBL" id="QJA97718.1"/>
    </source>
</evidence>
<name>A0A6M3LYN5_9ZZZZ</name>
<sequence length="114" mass="13420">MSIAHAINLLCDRYFEDYGVTPERINNGRCEDFATDLESMDYGIVVWGDEIERKYWTPGIENFCPDWFTHFAPAHCFILYKDRIYDSECLEGVDYVDELPFYQRQLTSDFAGAY</sequence>
<accession>A0A6M3LYN5</accession>
<dbReference type="AlphaFoldDB" id="A0A6M3LYN5"/>